<dbReference type="PANTHER" id="PTHR43668:SF4">
    <property type="entry name" value="ALLANTOINASE"/>
    <property type="match status" value="1"/>
</dbReference>
<dbReference type="Gene3D" id="3.20.20.140">
    <property type="entry name" value="Metal-dependent hydrolases"/>
    <property type="match status" value="1"/>
</dbReference>
<evidence type="ECO:0000313" key="8">
    <source>
        <dbReference type="Proteomes" id="UP000270673"/>
    </source>
</evidence>
<dbReference type="NCBIfam" id="TIGR00857">
    <property type="entry name" value="pyrC_multi"/>
    <property type="match status" value="1"/>
</dbReference>
<dbReference type="InterPro" id="IPR002195">
    <property type="entry name" value="Dihydroorotase_CS"/>
</dbReference>
<proteinExistence type="inferred from homology"/>
<dbReference type="AlphaFoldDB" id="A0A3Q9IN26"/>
<evidence type="ECO:0000256" key="3">
    <source>
        <dbReference type="ARBA" id="ARBA00010286"/>
    </source>
</evidence>
<dbReference type="CDD" id="cd01318">
    <property type="entry name" value="DHOase_IIb"/>
    <property type="match status" value="1"/>
</dbReference>
<dbReference type="PROSITE" id="PS00483">
    <property type="entry name" value="DIHYDROOROTASE_2"/>
    <property type="match status" value="1"/>
</dbReference>
<dbReference type="EC" id="3.5.2.3" evidence="7"/>
<evidence type="ECO:0000256" key="5">
    <source>
        <dbReference type="ARBA" id="ARBA00022801"/>
    </source>
</evidence>
<evidence type="ECO:0000256" key="4">
    <source>
        <dbReference type="ARBA" id="ARBA00022723"/>
    </source>
</evidence>
<comment type="cofactor">
    <cofactor evidence="1">
        <name>Zn(2+)</name>
        <dbReference type="ChEBI" id="CHEBI:29105"/>
    </cofactor>
</comment>
<dbReference type="OrthoDB" id="9765462at2"/>
<dbReference type="GO" id="GO:0046872">
    <property type="term" value="F:metal ion binding"/>
    <property type="evidence" value="ECO:0007669"/>
    <property type="project" value="UniProtKB-KW"/>
</dbReference>
<evidence type="ECO:0000256" key="1">
    <source>
        <dbReference type="ARBA" id="ARBA00001947"/>
    </source>
</evidence>
<dbReference type="GO" id="GO:0006145">
    <property type="term" value="P:purine nucleobase catabolic process"/>
    <property type="evidence" value="ECO:0007669"/>
    <property type="project" value="TreeGrafter"/>
</dbReference>
<accession>A0A3Q9IN26</accession>
<dbReference type="InterPro" id="IPR006680">
    <property type="entry name" value="Amidohydro-rel"/>
</dbReference>
<dbReference type="RefSeq" id="WP_106480469.1">
    <property type="nucleotide sequence ID" value="NZ_CP032819.1"/>
</dbReference>
<evidence type="ECO:0000313" key="7">
    <source>
        <dbReference type="EMBL" id="AZS29731.1"/>
    </source>
</evidence>
<gene>
    <name evidence="7" type="ORF">D8S85_09335</name>
</gene>
<dbReference type="GO" id="GO:0004038">
    <property type="term" value="F:allantoinase activity"/>
    <property type="evidence" value="ECO:0007669"/>
    <property type="project" value="TreeGrafter"/>
</dbReference>
<comment type="similarity">
    <text evidence="3">Belongs to the metallo-dependent hydrolases superfamily. DHOase family. Class I DHOase subfamily.</text>
</comment>
<feature type="domain" description="Amidohydrolase-related" evidence="6">
    <location>
        <begin position="52"/>
        <end position="425"/>
    </location>
</feature>
<dbReference type="KEGG" id="buy:D8S85_09335"/>
<dbReference type="InterPro" id="IPR050138">
    <property type="entry name" value="DHOase/Allantoinase_Hydrolase"/>
</dbReference>
<dbReference type="Gene3D" id="2.30.40.10">
    <property type="entry name" value="Urease, subunit C, domain 1"/>
    <property type="match status" value="1"/>
</dbReference>
<evidence type="ECO:0000256" key="2">
    <source>
        <dbReference type="ARBA" id="ARBA00002368"/>
    </source>
</evidence>
<dbReference type="NCBIfam" id="NF006688">
    <property type="entry name" value="PRK09236.1"/>
    <property type="match status" value="1"/>
</dbReference>
<dbReference type="GO" id="GO:0004151">
    <property type="term" value="F:dihydroorotase activity"/>
    <property type="evidence" value="ECO:0007669"/>
    <property type="project" value="UniProtKB-EC"/>
</dbReference>
<dbReference type="InterPro" id="IPR011059">
    <property type="entry name" value="Metal-dep_hydrolase_composite"/>
</dbReference>
<keyword evidence="4" id="KW-0479">Metal-binding</keyword>
<reference evidence="7 8" key="1">
    <citation type="submission" date="2018-10" db="EMBL/GenBank/DDBJ databases">
        <title>Butyricimonas faecalis sp. nov., isolated from human faeces and emended description of the genus Butyricimonas.</title>
        <authorList>
            <person name="Le Roy T."/>
            <person name="Van der Smissen P."/>
            <person name="Paquot A."/>
            <person name="Delzenne N."/>
            <person name="Muccioli G."/>
            <person name="Collet J.-F."/>
            <person name="Cani P.D."/>
        </authorList>
    </citation>
    <scope>NUCLEOTIDE SEQUENCE [LARGE SCALE GENOMIC DNA]</scope>
    <source>
        <strain evidence="7 8">H184</strain>
    </source>
</reference>
<keyword evidence="8" id="KW-1185">Reference proteome</keyword>
<dbReference type="SUPFAM" id="SSF51556">
    <property type="entry name" value="Metallo-dependent hydrolases"/>
    <property type="match status" value="1"/>
</dbReference>
<name>A0A3Q9IN26_9BACT</name>
<evidence type="ECO:0000259" key="6">
    <source>
        <dbReference type="Pfam" id="PF01979"/>
    </source>
</evidence>
<comment type="function">
    <text evidence="2">Catalyzes the reversible cyclization of carbamoyl aspartate to dihydroorotate.</text>
</comment>
<keyword evidence="5 7" id="KW-0378">Hydrolase</keyword>
<protein>
    <submittedName>
        <fullName evidence="7">Dihydroorotase</fullName>
        <ecNumber evidence="7">3.5.2.3</ecNumber>
    </submittedName>
</protein>
<dbReference type="Pfam" id="PF01979">
    <property type="entry name" value="Amidohydro_1"/>
    <property type="match status" value="1"/>
</dbReference>
<dbReference type="EMBL" id="CP032819">
    <property type="protein sequence ID" value="AZS29731.1"/>
    <property type="molecule type" value="Genomic_DNA"/>
</dbReference>
<dbReference type="GO" id="GO:0005737">
    <property type="term" value="C:cytoplasm"/>
    <property type="evidence" value="ECO:0007669"/>
    <property type="project" value="TreeGrafter"/>
</dbReference>
<dbReference type="SUPFAM" id="SSF51338">
    <property type="entry name" value="Composite domain of metallo-dependent hydrolases"/>
    <property type="match status" value="1"/>
</dbReference>
<organism evidence="7 8">
    <name type="scientific">Butyricimonas faecalis</name>
    <dbReference type="NCBI Taxonomy" id="2093856"/>
    <lineage>
        <taxon>Bacteria</taxon>
        <taxon>Pseudomonadati</taxon>
        <taxon>Bacteroidota</taxon>
        <taxon>Bacteroidia</taxon>
        <taxon>Bacteroidales</taxon>
        <taxon>Odoribacteraceae</taxon>
        <taxon>Butyricimonas</taxon>
    </lineage>
</organism>
<dbReference type="PANTHER" id="PTHR43668">
    <property type="entry name" value="ALLANTOINASE"/>
    <property type="match status" value="1"/>
</dbReference>
<sequence>MRLLFQGGTIVNEGRAFKGDLLIHNDRIEKIIEGKLDAVPGDIKIIDATGKYIIPGVIDDQVHFREPGLTHKGDIREGSRAAAAGGVTSFMDMPNVKPPTVTNALLREKQQIAKENAAVNYSFYLGATVDNIEEIKKVDPHTTCGIKVFMGSSTGNMLVDNREALEKIFAESPILIATHCEDSPTINWNLELYKQQYGEDIPPFCHPLIRSRECCYTSSSLAAELARKYGSRLHILHLSTKEELELLDQGPRTQKHITGEVCVHHLWFNDQAYHTKGNLVKWNPAIKTEEDRQALLQALNDNRLDIIATDHAPHLPAEKAGVYTQSASGGPMVQHSLVVMLELMEKGQITLENIVDKMCHAPADIFHVEERGYLREGYKADIAIFEKHPWRVKKENLLYKCGWSPLEEMSFTYQVSMTLVNGQIVYDHGKINDHVRGEMLTFY</sequence>
<dbReference type="Proteomes" id="UP000270673">
    <property type="component" value="Chromosome"/>
</dbReference>
<dbReference type="InterPro" id="IPR032466">
    <property type="entry name" value="Metal_Hydrolase"/>
</dbReference>